<dbReference type="Proteomes" id="UP000008383">
    <property type="component" value="Unassembled WGS sequence"/>
</dbReference>
<feature type="chain" id="PRO_5003055557" description="Gcp-like domain-containing protein" evidence="2">
    <location>
        <begin position="20"/>
        <end position="525"/>
    </location>
</feature>
<gene>
    <name evidence="4" type="ORF">TRV_06232</name>
</gene>
<evidence type="ECO:0000256" key="2">
    <source>
        <dbReference type="SAM" id="SignalP"/>
    </source>
</evidence>
<dbReference type="RefSeq" id="XP_003025829.1">
    <property type="nucleotide sequence ID" value="XM_003025783.1"/>
</dbReference>
<feature type="signal peptide" evidence="2">
    <location>
        <begin position="1"/>
        <end position="19"/>
    </location>
</feature>
<sequence>MQLVMTTTSLFLNVTLSSAGNKVTELPRKTSCICFFTSKTAIDLILIFVGCSDDTSVAIVEKHGPKTEDTSSRRTSRPNATLHFLQNITADSREYRGIHPVVSLESHQANLADLVDKALSHLPSPPGPILEKAGESNPYVSRAIQLPSTSDGTRSTKLKPDFISVTRGPGMRSNLSVGLELAKGLSVAWQVPIVGVHHMQAHLLTPRLANALDILPGPENGDIRTLKPEFPFISVLVSGGHSFLAYSKSLTSHETLASTVDVAIGDVLDKFARMALPSSYINQSKTTMYGKQLEAYAFPNGCADYVDYKPPATRGQEARPITNAQYGWSLTLPYAGLKTMAFTFAGLLSAAQREVETMANGKYVQRRKTKEEMNNLNLDFLPEEGRIEFCRGFMRVCFEHLASRIVLALENVSSGATNSIDMEKLGPGPPVKTVVVSGGVAANQYLRHILRSFLDVRGFSDVNIIAPPLYLCTDNAAMIGWAGIEMFEAGWRTSGKSQAIRKWNLDPAATDGGILGPEGWEQITG</sequence>
<dbReference type="GO" id="GO:0061711">
    <property type="term" value="F:tRNA N(6)-L-threonylcarbamoyladenine synthase activity"/>
    <property type="evidence" value="ECO:0007669"/>
    <property type="project" value="UniProtKB-EC"/>
</dbReference>
<evidence type="ECO:0000313" key="4">
    <source>
        <dbReference type="EMBL" id="EFE39094.1"/>
    </source>
</evidence>
<evidence type="ECO:0000256" key="1">
    <source>
        <dbReference type="HAMAP-Rule" id="MF_03179"/>
    </source>
</evidence>
<keyword evidence="1" id="KW-0496">Mitochondrion</keyword>
<feature type="domain" description="Gcp-like" evidence="3">
    <location>
        <begin position="160"/>
        <end position="481"/>
    </location>
</feature>
<dbReference type="AlphaFoldDB" id="D4DGC9"/>
<name>D4DGC9_TRIVH</name>
<comment type="similarity">
    <text evidence="1">Belongs to the KAE1 / TsaD family.</text>
</comment>
<keyword evidence="1" id="KW-0479">Metal-binding</keyword>
<dbReference type="InterPro" id="IPR000905">
    <property type="entry name" value="Gcp-like_dom"/>
</dbReference>
<keyword evidence="2" id="KW-0732">Signal</keyword>
<comment type="catalytic activity">
    <reaction evidence="1">
        <text>L-threonylcarbamoyladenylate + adenosine(37) in tRNA = N(6)-L-threonylcarbamoyladenosine(37) in tRNA + AMP + H(+)</text>
        <dbReference type="Rhea" id="RHEA:37059"/>
        <dbReference type="Rhea" id="RHEA-COMP:10162"/>
        <dbReference type="Rhea" id="RHEA-COMP:10163"/>
        <dbReference type="ChEBI" id="CHEBI:15378"/>
        <dbReference type="ChEBI" id="CHEBI:73682"/>
        <dbReference type="ChEBI" id="CHEBI:74411"/>
        <dbReference type="ChEBI" id="CHEBI:74418"/>
        <dbReference type="ChEBI" id="CHEBI:456215"/>
        <dbReference type="EC" id="2.3.1.234"/>
    </reaction>
</comment>
<dbReference type="Gene3D" id="3.30.420.40">
    <property type="match status" value="2"/>
</dbReference>
<dbReference type="SUPFAM" id="SSF53067">
    <property type="entry name" value="Actin-like ATPase domain"/>
    <property type="match status" value="1"/>
</dbReference>
<dbReference type="EMBL" id="ACYE01000352">
    <property type="protein sequence ID" value="EFE39094.1"/>
    <property type="molecule type" value="Genomic_DNA"/>
</dbReference>
<reference evidence="5" key="1">
    <citation type="journal article" date="2011" name="Genome Biol.">
        <title>Comparative and functional genomics provide insights into the pathogenicity of dermatophytic fungi.</title>
        <authorList>
            <person name="Burmester A."/>
            <person name="Shelest E."/>
            <person name="Gloeckner G."/>
            <person name="Heddergott C."/>
            <person name="Schindler S."/>
            <person name="Staib P."/>
            <person name="Heidel A."/>
            <person name="Felder M."/>
            <person name="Petzold A."/>
            <person name="Szafranski K."/>
            <person name="Feuermann M."/>
            <person name="Pedruzzi I."/>
            <person name="Priebe S."/>
            <person name="Groth M."/>
            <person name="Winkler R."/>
            <person name="Li W."/>
            <person name="Kniemeyer O."/>
            <person name="Schroeckh V."/>
            <person name="Hertweck C."/>
            <person name="Hube B."/>
            <person name="White T.C."/>
            <person name="Platzer M."/>
            <person name="Guthke R."/>
            <person name="Heitman J."/>
            <person name="Woestemeyer J."/>
            <person name="Zipfel P.F."/>
            <person name="Monod M."/>
            <person name="Brakhage A.A."/>
        </authorList>
    </citation>
    <scope>NUCLEOTIDE SEQUENCE [LARGE SCALE GENOMIC DNA]</scope>
    <source>
        <strain evidence="5">HKI 0517</strain>
    </source>
</reference>
<comment type="function">
    <text evidence="1">Required for the formation of a threonylcarbamoyl group on adenosine at position 37 (t(6)A37) in mitochondrial tRNAs that read codons beginning with adenine. Probably involved in the transfer of the threonylcarbamoyl moiety of threonylcarbamoyl-AMP (TC-AMP) to the N6 group of A37. Involved in mitochondrial genome maintenance.</text>
</comment>
<comment type="subcellular location">
    <subcellularLocation>
        <location evidence="1">Mitochondrion</location>
    </subcellularLocation>
</comment>
<dbReference type="InterPro" id="IPR017860">
    <property type="entry name" value="Peptidase_M22_CS"/>
</dbReference>
<protein>
    <recommendedName>
        <fullName evidence="3">Gcp-like domain-containing protein</fullName>
    </recommendedName>
</protein>
<evidence type="ECO:0000259" key="3">
    <source>
        <dbReference type="Pfam" id="PF00814"/>
    </source>
</evidence>
<dbReference type="InterPro" id="IPR022450">
    <property type="entry name" value="TsaD"/>
</dbReference>
<dbReference type="InterPro" id="IPR043129">
    <property type="entry name" value="ATPase_NBD"/>
</dbReference>
<dbReference type="KEGG" id="tve:TRV_06232"/>
<dbReference type="OrthoDB" id="10259622at2759"/>
<dbReference type="PANTHER" id="PTHR11735:SF6">
    <property type="entry name" value="TRNA N6-ADENOSINE THREONYLCARBAMOYLTRANSFERASE, MITOCHONDRIAL"/>
    <property type="match status" value="1"/>
</dbReference>
<dbReference type="GO" id="GO:0046872">
    <property type="term" value="F:metal ion binding"/>
    <property type="evidence" value="ECO:0007669"/>
    <property type="project" value="UniProtKB-KW"/>
</dbReference>
<comment type="caution">
    <text evidence="4">The sequence shown here is derived from an EMBL/GenBank/DDBJ whole genome shotgun (WGS) entry which is preliminary data.</text>
</comment>
<dbReference type="GO" id="GO:0072670">
    <property type="term" value="P:mitochondrial tRNA threonylcarbamoyladenosine modification"/>
    <property type="evidence" value="ECO:0007669"/>
    <property type="project" value="TreeGrafter"/>
</dbReference>
<organism evidence="4 5">
    <name type="scientific">Trichophyton verrucosum (strain HKI 0517)</name>
    <dbReference type="NCBI Taxonomy" id="663202"/>
    <lineage>
        <taxon>Eukaryota</taxon>
        <taxon>Fungi</taxon>
        <taxon>Dikarya</taxon>
        <taxon>Ascomycota</taxon>
        <taxon>Pezizomycotina</taxon>
        <taxon>Eurotiomycetes</taxon>
        <taxon>Eurotiomycetidae</taxon>
        <taxon>Onygenales</taxon>
        <taxon>Arthrodermataceae</taxon>
        <taxon>Trichophyton</taxon>
    </lineage>
</organism>
<dbReference type="HAMAP" id="MF_01445">
    <property type="entry name" value="TsaD"/>
    <property type="match status" value="1"/>
</dbReference>
<dbReference type="GO" id="GO:0005739">
    <property type="term" value="C:mitochondrion"/>
    <property type="evidence" value="ECO:0007669"/>
    <property type="project" value="UniProtKB-SubCell"/>
</dbReference>
<comment type="subunit">
    <text evidence="1">Homodimer.</text>
</comment>
<keyword evidence="1" id="KW-0012">Acyltransferase</keyword>
<dbReference type="PROSITE" id="PS01016">
    <property type="entry name" value="GLYCOPROTEASE"/>
    <property type="match status" value="1"/>
</dbReference>
<dbReference type="GeneID" id="9583639"/>
<comment type="cofactor">
    <cofactor evidence="1">
        <name>a divalent metal cation</name>
        <dbReference type="ChEBI" id="CHEBI:60240"/>
    </cofactor>
    <text evidence="1">Binds 1 divalent metal cation per subunit.</text>
</comment>
<dbReference type="Pfam" id="PF00814">
    <property type="entry name" value="TsaD"/>
    <property type="match status" value="1"/>
</dbReference>
<accession>D4DGC9</accession>
<dbReference type="PANTHER" id="PTHR11735">
    <property type="entry name" value="TRNA N6-ADENOSINE THREONYLCARBAMOYLTRANSFERASE"/>
    <property type="match status" value="1"/>
</dbReference>
<dbReference type="HOGENOM" id="CLU_023208_4_0_1"/>
<proteinExistence type="inferred from homology"/>
<keyword evidence="5" id="KW-1185">Reference proteome</keyword>
<keyword evidence="1" id="KW-0819">tRNA processing</keyword>
<keyword evidence="1" id="KW-0808">Transferase</keyword>
<evidence type="ECO:0000313" key="5">
    <source>
        <dbReference type="Proteomes" id="UP000008383"/>
    </source>
</evidence>